<evidence type="ECO:0000313" key="1">
    <source>
        <dbReference type="EMBL" id="TGB00185.1"/>
    </source>
</evidence>
<dbReference type="InterPro" id="IPR025613">
    <property type="entry name" value="YlbE"/>
</dbReference>
<dbReference type="OrthoDB" id="1646085at2"/>
<dbReference type="AlphaFoldDB" id="A0A4Z0GTV6"/>
<organism evidence="1 2">
    <name type="scientific">Sporolactobacillus shoreae</name>
    <dbReference type="NCBI Taxonomy" id="1465501"/>
    <lineage>
        <taxon>Bacteria</taxon>
        <taxon>Bacillati</taxon>
        <taxon>Bacillota</taxon>
        <taxon>Bacilli</taxon>
        <taxon>Bacillales</taxon>
        <taxon>Sporolactobacillaceae</taxon>
        <taxon>Sporolactobacillus</taxon>
    </lineage>
</organism>
<dbReference type="RefSeq" id="WP_135346831.1">
    <property type="nucleotide sequence ID" value="NZ_SRJD01000001.1"/>
</dbReference>
<reference evidence="1 2" key="1">
    <citation type="journal article" date="2015" name="Int. J. Syst. Evol. Microbiol.">
        <title>Sporolactobacillus shoreae sp. nov. and Sporolactobacillus spathodeae sp. nov., two spore-forming lactic acid bacteria isolated from tree barks in Thailand.</title>
        <authorList>
            <person name="Thamacharoensuk T."/>
            <person name="Kitahara M."/>
            <person name="Ohkuma M."/>
            <person name="Thongchul N."/>
            <person name="Tanasupawat S."/>
        </authorList>
    </citation>
    <scope>NUCLEOTIDE SEQUENCE [LARGE SCALE GENOMIC DNA]</scope>
    <source>
        <strain evidence="1 2">BK92</strain>
    </source>
</reference>
<protein>
    <recommendedName>
        <fullName evidence="3">YlbE-like protein</fullName>
    </recommendedName>
</protein>
<accession>A0A4Z0GTV6</accession>
<sequence length="86" mass="10113">MRAELQSYLDGKADEKLFVRLHPEWYRRLGRAPWELNRLKPEADLFYGRTFGQRMDRMNQRAGVLSMLMSMAQAMTSTGNENKTEN</sequence>
<gene>
    <name evidence="1" type="ORF">E4665_00465</name>
</gene>
<proteinExistence type="predicted"/>
<keyword evidence="2" id="KW-1185">Reference proteome</keyword>
<dbReference type="Proteomes" id="UP000298347">
    <property type="component" value="Unassembled WGS sequence"/>
</dbReference>
<dbReference type="EMBL" id="SRJD01000001">
    <property type="protein sequence ID" value="TGB00185.1"/>
    <property type="molecule type" value="Genomic_DNA"/>
</dbReference>
<comment type="caution">
    <text evidence="1">The sequence shown here is derived from an EMBL/GenBank/DDBJ whole genome shotgun (WGS) entry which is preliminary data.</text>
</comment>
<name>A0A4Z0GTV6_9BACL</name>
<evidence type="ECO:0000313" key="2">
    <source>
        <dbReference type="Proteomes" id="UP000298347"/>
    </source>
</evidence>
<evidence type="ECO:0008006" key="3">
    <source>
        <dbReference type="Google" id="ProtNLM"/>
    </source>
</evidence>
<dbReference type="Pfam" id="PF14003">
    <property type="entry name" value="YlbE"/>
    <property type="match status" value="1"/>
</dbReference>